<evidence type="ECO:0000256" key="5">
    <source>
        <dbReference type="RuleBase" id="RU367127"/>
    </source>
</evidence>
<evidence type="ECO:0000256" key="6">
    <source>
        <dbReference type="SAM" id="MobiDB-lite"/>
    </source>
</evidence>
<dbReference type="PANTHER" id="PTHR31602">
    <property type="entry name" value="GROWTH-REGULATING FACTOR 5"/>
    <property type="match status" value="1"/>
</dbReference>
<feature type="compositionally biased region" description="Low complexity" evidence="6">
    <location>
        <begin position="264"/>
        <end position="276"/>
    </location>
</feature>
<dbReference type="EMBL" id="JAMQYH010000002">
    <property type="protein sequence ID" value="KAJ1697032.1"/>
    <property type="molecule type" value="Genomic_DNA"/>
</dbReference>
<sequence>MDFGGVLTMDTLLASSSSSSSSMNSNNGAFSEHNKGIFGSSGVKHARSSGDLEPTDLGFLKMARTEMKMRHEDSKYSSCRPGTQSLFPGGTQMLSFSSPGKESASVLSIDGALPYHHHHSSQSSLEHLYFKNGAGSMNSGVLSRIRGPFTPSQWMELEHQALIYKYIVANAPVPTTLLIPIRRSLAPAAFSPFSSFASGPLGWGSLHLGYAGNADPEPGRCRRTDGKKWRCSRDAVPDQKYCERHINRGRHRSRKHVEGRTANAGQAPTKPAATPGTNGGGLNAAAAHTSVGDLNRILLNEPSKADHIHGPQSLSLLTSTNQRQLETSFANRNKPEKLFEAPNGWTQIEDARSNATQLSIAIPVDPSDFSSSSSPSHDNLTLAPLALSQSFNSNIPMSWESSVGGPLGEVLNNSNANHASKDQSNNCGSLNLSTDSWDLSPNLNLSPTGVLQKNNFGSVSSSNASSPRPDNGVICSDPIGSLVTKPQSITLL</sequence>
<comment type="subcellular location">
    <subcellularLocation>
        <location evidence="1 4 5">Nucleus</location>
    </subcellularLocation>
</comment>
<evidence type="ECO:0000256" key="4">
    <source>
        <dbReference type="PROSITE-ProRule" id="PRU01002"/>
    </source>
</evidence>
<dbReference type="PANTHER" id="PTHR31602:SF42">
    <property type="entry name" value="GROWTH-REGULATING FACTOR 2"/>
    <property type="match status" value="1"/>
</dbReference>
<dbReference type="GO" id="GO:0006351">
    <property type="term" value="P:DNA-templated transcription"/>
    <property type="evidence" value="ECO:0007669"/>
    <property type="project" value="UniProtKB-UniRule"/>
</dbReference>
<keyword evidence="5" id="KW-0010">Activator</keyword>
<dbReference type="GO" id="GO:0032502">
    <property type="term" value="P:developmental process"/>
    <property type="evidence" value="ECO:0007669"/>
    <property type="project" value="InterPro"/>
</dbReference>
<dbReference type="SMART" id="SM00951">
    <property type="entry name" value="QLQ"/>
    <property type="match status" value="1"/>
</dbReference>
<dbReference type="GO" id="GO:0005524">
    <property type="term" value="F:ATP binding"/>
    <property type="evidence" value="ECO:0007669"/>
    <property type="project" value="UniProtKB-UniRule"/>
</dbReference>
<comment type="function">
    <text evidence="5">Transcription activator.</text>
</comment>
<evidence type="ECO:0000313" key="9">
    <source>
        <dbReference type="EMBL" id="KAJ1697032.1"/>
    </source>
</evidence>
<comment type="similarity">
    <text evidence="2 5">Belongs to the GRF family.</text>
</comment>
<dbReference type="InterPro" id="IPR031137">
    <property type="entry name" value="GRF"/>
</dbReference>
<organism evidence="9 10">
    <name type="scientific">Rhynchospora breviuscula</name>
    <dbReference type="NCBI Taxonomy" id="2022672"/>
    <lineage>
        <taxon>Eukaryota</taxon>
        <taxon>Viridiplantae</taxon>
        <taxon>Streptophyta</taxon>
        <taxon>Embryophyta</taxon>
        <taxon>Tracheophyta</taxon>
        <taxon>Spermatophyta</taxon>
        <taxon>Magnoliopsida</taxon>
        <taxon>Liliopsida</taxon>
        <taxon>Poales</taxon>
        <taxon>Cyperaceae</taxon>
        <taxon>Cyperoideae</taxon>
        <taxon>Rhynchosporeae</taxon>
        <taxon>Rhynchospora</taxon>
    </lineage>
</organism>
<keyword evidence="5" id="KW-0804">Transcription</keyword>
<feature type="short sequence motif" description="Bipartite nuclear localization signal" evidence="4">
    <location>
        <begin position="248"/>
        <end position="255"/>
    </location>
</feature>
<reference evidence="9" key="1">
    <citation type="journal article" date="2022" name="Cell">
        <title>Repeat-based holocentromeres influence genome architecture and karyotype evolution.</title>
        <authorList>
            <person name="Hofstatter P.G."/>
            <person name="Thangavel G."/>
            <person name="Lux T."/>
            <person name="Neumann P."/>
            <person name="Vondrak T."/>
            <person name="Novak P."/>
            <person name="Zhang M."/>
            <person name="Costa L."/>
            <person name="Castellani M."/>
            <person name="Scott A."/>
            <person name="Toegelov H."/>
            <person name="Fuchs J."/>
            <person name="Mata-Sucre Y."/>
            <person name="Dias Y."/>
            <person name="Vanzela A.L.L."/>
            <person name="Huettel B."/>
            <person name="Almeida C.C.S."/>
            <person name="Simkova H."/>
            <person name="Souza G."/>
            <person name="Pedrosa-Harand A."/>
            <person name="Macas J."/>
            <person name="Mayer K.F.X."/>
            <person name="Houben A."/>
            <person name="Marques A."/>
        </authorList>
    </citation>
    <scope>NUCLEOTIDE SEQUENCE</scope>
    <source>
        <strain evidence="9">RhyBre1mFocal</strain>
    </source>
</reference>
<evidence type="ECO:0000259" key="8">
    <source>
        <dbReference type="PROSITE" id="PS51667"/>
    </source>
</evidence>
<dbReference type="PROSITE" id="PS51667">
    <property type="entry name" value="WRC"/>
    <property type="match status" value="1"/>
</dbReference>
<dbReference type="GO" id="GO:0006355">
    <property type="term" value="P:regulation of DNA-templated transcription"/>
    <property type="evidence" value="ECO:0007669"/>
    <property type="project" value="InterPro"/>
</dbReference>
<dbReference type="OrthoDB" id="1927209at2759"/>
<dbReference type="InterPro" id="IPR014978">
    <property type="entry name" value="Gln-Leu-Gln_QLQ"/>
</dbReference>
<feature type="compositionally biased region" description="Basic residues" evidence="6">
    <location>
        <begin position="247"/>
        <end position="257"/>
    </location>
</feature>
<accession>A0A9Q0HSP0</accession>
<evidence type="ECO:0000259" key="7">
    <source>
        <dbReference type="PROSITE" id="PS51666"/>
    </source>
</evidence>
<dbReference type="Pfam" id="PF08879">
    <property type="entry name" value="WRC"/>
    <property type="match status" value="1"/>
</dbReference>
<dbReference type="Proteomes" id="UP001151287">
    <property type="component" value="Unassembled WGS sequence"/>
</dbReference>
<comment type="caution">
    <text evidence="9">The sequence shown here is derived from an EMBL/GenBank/DDBJ whole genome shotgun (WGS) entry which is preliminary data.</text>
</comment>
<evidence type="ECO:0000256" key="2">
    <source>
        <dbReference type="ARBA" id="ARBA00008122"/>
    </source>
</evidence>
<keyword evidence="10" id="KW-1185">Reference proteome</keyword>
<feature type="short sequence motif" description="Bipartite nuclear localization signal" evidence="4">
    <location>
        <begin position="220"/>
        <end position="230"/>
    </location>
</feature>
<evidence type="ECO:0000256" key="1">
    <source>
        <dbReference type="ARBA" id="ARBA00004123"/>
    </source>
</evidence>
<dbReference type="PROSITE" id="PS51666">
    <property type="entry name" value="QLQ"/>
    <property type="match status" value="1"/>
</dbReference>
<dbReference type="AlphaFoldDB" id="A0A9Q0HSP0"/>
<dbReference type="InterPro" id="IPR014977">
    <property type="entry name" value="WRC_dom"/>
</dbReference>
<keyword evidence="3 4" id="KW-0539">Nucleus</keyword>
<dbReference type="Pfam" id="PF08880">
    <property type="entry name" value="QLQ"/>
    <property type="match status" value="1"/>
</dbReference>
<name>A0A9Q0HSP0_9POAL</name>
<keyword evidence="5" id="KW-0805">Transcription regulation</keyword>
<protein>
    <recommendedName>
        <fullName evidence="5">Growth-regulating factor</fullName>
    </recommendedName>
</protein>
<feature type="domain" description="WRC" evidence="8">
    <location>
        <begin position="215"/>
        <end position="259"/>
    </location>
</feature>
<feature type="region of interest" description="Disordered" evidence="6">
    <location>
        <begin position="246"/>
        <end position="285"/>
    </location>
</feature>
<proteinExistence type="inferred from homology"/>
<dbReference type="GO" id="GO:0005634">
    <property type="term" value="C:nucleus"/>
    <property type="evidence" value="ECO:0007669"/>
    <property type="project" value="UniProtKB-SubCell"/>
</dbReference>
<evidence type="ECO:0000256" key="3">
    <source>
        <dbReference type="ARBA" id="ARBA00023242"/>
    </source>
</evidence>
<evidence type="ECO:0000313" key="10">
    <source>
        <dbReference type="Proteomes" id="UP001151287"/>
    </source>
</evidence>
<comment type="domain">
    <text evidence="5">The QLQ domain and WRC domain may be involved in protein-protein interaction and DNA-binding, respectively.</text>
</comment>
<gene>
    <name evidence="9" type="ORF">LUZ63_005544</name>
</gene>
<feature type="domain" description="QLQ" evidence="7">
    <location>
        <begin position="148"/>
        <end position="183"/>
    </location>
</feature>